<keyword evidence="6 10" id="KW-0648">Protein biosynthesis</keyword>
<dbReference type="EMBL" id="LBWL01000015">
    <property type="protein sequence ID" value="KKR08230.1"/>
    <property type="molecule type" value="Genomic_DNA"/>
</dbReference>
<evidence type="ECO:0000256" key="3">
    <source>
        <dbReference type="ARBA" id="ARBA00022598"/>
    </source>
</evidence>
<dbReference type="SUPFAM" id="SSF55931">
    <property type="entry name" value="Glutamine synthetase/guanido kinase"/>
    <property type="match status" value="1"/>
</dbReference>
<evidence type="ECO:0000313" key="12">
    <source>
        <dbReference type="EMBL" id="KKR08230.1"/>
    </source>
</evidence>
<dbReference type="GO" id="GO:0006412">
    <property type="term" value="P:translation"/>
    <property type="evidence" value="ECO:0007669"/>
    <property type="project" value="UniProtKB-UniRule"/>
</dbReference>
<dbReference type="FunFam" id="1.10.10.410:FF:000001">
    <property type="entry name" value="Aspartyl/glutamyl-tRNA(Asn/Gln) amidotransferase subunit B"/>
    <property type="match status" value="1"/>
</dbReference>
<dbReference type="InterPro" id="IPR003789">
    <property type="entry name" value="Asn/Gln_tRNA_amidoTrase-B-like"/>
</dbReference>
<dbReference type="NCBIfam" id="NF004012">
    <property type="entry name" value="PRK05477.1-2"/>
    <property type="match status" value="1"/>
</dbReference>
<protein>
    <recommendedName>
        <fullName evidence="10">Aspartyl/glutamyl-tRNA(Asn/Gln) amidotransferase subunit B</fullName>
        <shortName evidence="10">Asp/Glu-ADT subunit B</shortName>
        <ecNumber evidence="10">6.3.5.-</ecNumber>
    </recommendedName>
</protein>
<dbReference type="Gene3D" id="1.10.10.410">
    <property type="match status" value="1"/>
</dbReference>
<dbReference type="AlphaFoldDB" id="A0A837HQF9"/>
<feature type="domain" description="Asn/Gln amidotransferase" evidence="11">
    <location>
        <begin position="324"/>
        <end position="499"/>
    </location>
</feature>
<dbReference type="GO" id="GO:0005524">
    <property type="term" value="F:ATP binding"/>
    <property type="evidence" value="ECO:0007669"/>
    <property type="project" value="UniProtKB-KW"/>
</dbReference>
<evidence type="ECO:0000259" key="11">
    <source>
        <dbReference type="SMART" id="SM00845"/>
    </source>
</evidence>
<dbReference type="EC" id="6.3.5.-" evidence="10"/>
<accession>A0A837HQF9</accession>
<comment type="catalytic activity">
    <reaction evidence="9 10">
        <text>L-glutamyl-tRNA(Gln) + L-glutamine + ATP + H2O = L-glutaminyl-tRNA(Gln) + L-glutamate + ADP + phosphate + H(+)</text>
        <dbReference type="Rhea" id="RHEA:17521"/>
        <dbReference type="Rhea" id="RHEA-COMP:9681"/>
        <dbReference type="Rhea" id="RHEA-COMP:9684"/>
        <dbReference type="ChEBI" id="CHEBI:15377"/>
        <dbReference type="ChEBI" id="CHEBI:15378"/>
        <dbReference type="ChEBI" id="CHEBI:29985"/>
        <dbReference type="ChEBI" id="CHEBI:30616"/>
        <dbReference type="ChEBI" id="CHEBI:43474"/>
        <dbReference type="ChEBI" id="CHEBI:58359"/>
        <dbReference type="ChEBI" id="CHEBI:78520"/>
        <dbReference type="ChEBI" id="CHEBI:78521"/>
        <dbReference type="ChEBI" id="CHEBI:456216"/>
    </reaction>
</comment>
<dbReference type="InterPro" id="IPR014746">
    <property type="entry name" value="Gln_synth/guanido_kin_cat_dom"/>
</dbReference>
<evidence type="ECO:0000256" key="7">
    <source>
        <dbReference type="ARBA" id="ARBA00024799"/>
    </source>
</evidence>
<keyword evidence="4 10" id="KW-0547">Nucleotide-binding</keyword>
<dbReference type="InterPro" id="IPR017959">
    <property type="entry name" value="Asn/Gln-tRNA_amidoTrfase_suB/E"/>
</dbReference>
<dbReference type="Pfam" id="PF02637">
    <property type="entry name" value="GatB_Yqey"/>
    <property type="match status" value="1"/>
</dbReference>
<reference evidence="12 13" key="1">
    <citation type="journal article" date="2015" name="Nature">
        <title>rRNA introns, odd ribosomes, and small enigmatic genomes across a large radiation of phyla.</title>
        <authorList>
            <person name="Brown C.T."/>
            <person name="Hug L.A."/>
            <person name="Thomas B.C."/>
            <person name="Sharon I."/>
            <person name="Castelle C.J."/>
            <person name="Singh A."/>
            <person name="Wilkins M.J."/>
            <person name="Williams K.H."/>
            <person name="Banfield J.F."/>
        </authorList>
    </citation>
    <scope>NUCLEOTIDE SEQUENCE [LARGE SCALE GENOMIC DNA]</scope>
</reference>
<dbReference type="PANTHER" id="PTHR11659:SF0">
    <property type="entry name" value="GLUTAMYL-TRNA(GLN) AMIDOTRANSFERASE SUBUNIT B, MITOCHONDRIAL"/>
    <property type="match status" value="1"/>
</dbReference>
<dbReference type="NCBIfam" id="TIGR00133">
    <property type="entry name" value="gatB"/>
    <property type="match status" value="1"/>
</dbReference>
<dbReference type="NCBIfam" id="NF004014">
    <property type="entry name" value="PRK05477.1-4"/>
    <property type="match status" value="1"/>
</dbReference>
<evidence type="ECO:0000256" key="8">
    <source>
        <dbReference type="ARBA" id="ARBA00047380"/>
    </source>
</evidence>
<dbReference type="GO" id="GO:0050567">
    <property type="term" value="F:glutaminyl-tRNA synthase (glutamine-hydrolyzing) activity"/>
    <property type="evidence" value="ECO:0007669"/>
    <property type="project" value="UniProtKB-UniRule"/>
</dbReference>
<dbReference type="SUPFAM" id="SSF89095">
    <property type="entry name" value="GatB/YqeY motif"/>
    <property type="match status" value="2"/>
</dbReference>
<dbReference type="PROSITE" id="PS01234">
    <property type="entry name" value="GATB"/>
    <property type="match status" value="1"/>
</dbReference>
<evidence type="ECO:0000256" key="6">
    <source>
        <dbReference type="ARBA" id="ARBA00022917"/>
    </source>
</evidence>
<evidence type="ECO:0000256" key="5">
    <source>
        <dbReference type="ARBA" id="ARBA00022840"/>
    </source>
</evidence>
<keyword evidence="5 10" id="KW-0067">ATP-binding</keyword>
<evidence type="ECO:0000256" key="10">
    <source>
        <dbReference type="HAMAP-Rule" id="MF_00121"/>
    </source>
</evidence>
<dbReference type="InterPro" id="IPR018027">
    <property type="entry name" value="Asn/Gln_amidotransferase"/>
</dbReference>
<sequence>MDAKYKPVIGLEIHVELKTETKMFCSCKNDPNEKRPNQNICPICMGHPGTLPVANKRAIEKTVMAGLGLNCQIEKDTFFERKNYFYPDLPKGYQITQYQKPFCYGGYLELGGKKFRITRIHLEEDAGRLNHPAGANYSLVDYNRAGMPLMELVTEPDFENGPEVKAFAEELQLVLRYLNVSDADMEKGLMRVEVNISLIGDGGKWGTKVEIKNLNSIKAAADSVDFEIKRQKELLEAGEKIIQETRGWDENKKETISQRVKEEANDYRYFPEPDLPPVHITEEWMDLIKAMLVELPSQRRLRFRSYGLNDQQIEVFTISRHLGDYYEHVATELNSSAQDYHHRKGLKGVFPSEPGISGKLHSLSANYIITEFPPLLGLRDLGLDDIVGLKISPESFSELMVLVFHKEISSTGAKIVLKEMAETGLHPEQIVKDKDLGQVSDSGELEVMISKTLETNTKAVEDYKAGKEASLKFLIGMVMRESKGKADPQAVEEIIKNKLK</sequence>
<evidence type="ECO:0000313" key="13">
    <source>
        <dbReference type="Proteomes" id="UP000033996"/>
    </source>
</evidence>
<dbReference type="InterPro" id="IPR004413">
    <property type="entry name" value="GatB"/>
</dbReference>
<dbReference type="InterPro" id="IPR023168">
    <property type="entry name" value="GatB_Yqey_C_2"/>
</dbReference>
<dbReference type="InterPro" id="IPR017958">
    <property type="entry name" value="Gln-tRNA_amidoTrfase_suB_CS"/>
</dbReference>
<organism evidence="12 13">
    <name type="scientific">Candidatus Yanofskybacteria bacterium GW2011_GWD1_39_16</name>
    <dbReference type="NCBI Taxonomy" id="1619030"/>
    <lineage>
        <taxon>Bacteria</taxon>
        <taxon>Candidatus Yanofskyibacteriota</taxon>
    </lineage>
</organism>
<gene>
    <name evidence="10" type="primary">gatB</name>
    <name evidence="12" type="ORF">UT35_C0015G0003</name>
</gene>
<proteinExistence type="inferred from homology"/>
<evidence type="ECO:0000256" key="9">
    <source>
        <dbReference type="ARBA" id="ARBA00047913"/>
    </source>
</evidence>
<dbReference type="InterPro" id="IPR006075">
    <property type="entry name" value="Asn/Gln-tRNA_Trfase_suB/E_cat"/>
</dbReference>
<keyword evidence="3 10" id="KW-0436">Ligase</keyword>
<dbReference type="GO" id="GO:0016740">
    <property type="term" value="F:transferase activity"/>
    <property type="evidence" value="ECO:0007669"/>
    <property type="project" value="UniProtKB-KW"/>
</dbReference>
<comment type="catalytic activity">
    <reaction evidence="8 10">
        <text>L-aspartyl-tRNA(Asn) + L-glutamine + ATP + H2O = L-asparaginyl-tRNA(Asn) + L-glutamate + ADP + phosphate + 2 H(+)</text>
        <dbReference type="Rhea" id="RHEA:14513"/>
        <dbReference type="Rhea" id="RHEA-COMP:9674"/>
        <dbReference type="Rhea" id="RHEA-COMP:9677"/>
        <dbReference type="ChEBI" id="CHEBI:15377"/>
        <dbReference type="ChEBI" id="CHEBI:15378"/>
        <dbReference type="ChEBI" id="CHEBI:29985"/>
        <dbReference type="ChEBI" id="CHEBI:30616"/>
        <dbReference type="ChEBI" id="CHEBI:43474"/>
        <dbReference type="ChEBI" id="CHEBI:58359"/>
        <dbReference type="ChEBI" id="CHEBI:78515"/>
        <dbReference type="ChEBI" id="CHEBI:78516"/>
        <dbReference type="ChEBI" id="CHEBI:456216"/>
    </reaction>
</comment>
<comment type="caution">
    <text evidence="12">The sequence shown here is derived from an EMBL/GenBank/DDBJ whole genome shotgun (WGS) entry which is preliminary data.</text>
</comment>
<dbReference type="GO" id="GO:0070681">
    <property type="term" value="P:glutaminyl-tRNAGln biosynthesis via transamidation"/>
    <property type="evidence" value="ECO:0007669"/>
    <property type="project" value="TreeGrafter"/>
</dbReference>
<dbReference type="Pfam" id="PF02934">
    <property type="entry name" value="GatB_N"/>
    <property type="match status" value="1"/>
</dbReference>
<dbReference type="PANTHER" id="PTHR11659">
    <property type="entry name" value="GLUTAMYL-TRNA GLN AMIDOTRANSFERASE SUBUNIT B MITOCHONDRIAL AND PROKARYOTIC PET112-RELATED"/>
    <property type="match status" value="1"/>
</dbReference>
<dbReference type="SMART" id="SM00845">
    <property type="entry name" value="GatB_Yqey"/>
    <property type="match status" value="1"/>
</dbReference>
<keyword evidence="12" id="KW-0808">Transferase</keyword>
<comment type="similarity">
    <text evidence="1 10">Belongs to the GatB/GatE family. GatB subfamily.</text>
</comment>
<comment type="subunit">
    <text evidence="2 10">Heterotrimer of A, B and C subunits.</text>
</comment>
<evidence type="ECO:0000256" key="2">
    <source>
        <dbReference type="ARBA" id="ARBA00011123"/>
    </source>
</evidence>
<evidence type="ECO:0000256" key="1">
    <source>
        <dbReference type="ARBA" id="ARBA00005306"/>
    </source>
</evidence>
<name>A0A837HQF9_9BACT</name>
<dbReference type="Proteomes" id="UP000033996">
    <property type="component" value="Unassembled WGS sequence"/>
</dbReference>
<comment type="function">
    <text evidence="7 10">Allows the formation of correctly charged Asn-tRNA(Asn) or Gln-tRNA(Gln) through the transamidation of misacylated Asp-tRNA(Asn) or Glu-tRNA(Gln) in organisms which lack either or both of asparaginyl-tRNA or glutaminyl-tRNA synthetases. The reaction takes place in the presence of glutamine and ATP through an activated phospho-Asp-tRNA(Asn) or phospho-Glu-tRNA(Gln).</text>
</comment>
<dbReference type="HAMAP" id="MF_00121">
    <property type="entry name" value="GatB"/>
    <property type="match status" value="1"/>
</dbReference>
<evidence type="ECO:0000256" key="4">
    <source>
        <dbReference type="ARBA" id="ARBA00022741"/>
    </source>
</evidence>